<dbReference type="PANTHER" id="PTHR45138">
    <property type="entry name" value="REGULATORY COMPONENTS OF SENSORY TRANSDUCTION SYSTEM"/>
    <property type="match status" value="1"/>
</dbReference>
<feature type="transmembrane region" description="Helical" evidence="1">
    <location>
        <begin position="142"/>
        <end position="161"/>
    </location>
</feature>
<dbReference type="PANTHER" id="PTHR45138:SF9">
    <property type="entry name" value="DIGUANYLATE CYCLASE DGCM-RELATED"/>
    <property type="match status" value="1"/>
</dbReference>
<dbReference type="GO" id="GO:0005886">
    <property type="term" value="C:plasma membrane"/>
    <property type="evidence" value="ECO:0007669"/>
    <property type="project" value="UniProtKB-SubCell"/>
</dbReference>
<dbReference type="Gene3D" id="3.30.70.270">
    <property type="match status" value="1"/>
</dbReference>
<organism evidence="3 4">
    <name type="scientific">Sutcliffiella horikoshii</name>
    <dbReference type="NCBI Taxonomy" id="79883"/>
    <lineage>
        <taxon>Bacteria</taxon>
        <taxon>Bacillati</taxon>
        <taxon>Bacillota</taxon>
        <taxon>Bacilli</taxon>
        <taxon>Bacillales</taxon>
        <taxon>Bacillaceae</taxon>
        <taxon>Sutcliffiella</taxon>
    </lineage>
</organism>
<dbReference type="SUPFAM" id="SSF55073">
    <property type="entry name" value="Nucleotide cyclase"/>
    <property type="match status" value="1"/>
</dbReference>
<keyword evidence="1" id="KW-0472">Membrane</keyword>
<accession>A0A5D4T484</accession>
<dbReference type="GO" id="GO:0043709">
    <property type="term" value="P:cell adhesion involved in single-species biofilm formation"/>
    <property type="evidence" value="ECO:0007669"/>
    <property type="project" value="TreeGrafter"/>
</dbReference>
<name>A0A5D4T484_9BACI</name>
<dbReference type="InterPro" id="IPR043128">
    <property type="entry name" value="Rev_trsase/Diguanyl_cyclase"/>
</dbReference>
<sequence length="378" mass="43069">MFLLVLFNDLFFNLCVLTSLIFIYLQIRWKIELDKRNKIISILIDGFAGGLLGFILMYYSIQVTQETMVDLRFIPVMLIIMFLGVPQALISSVLIIIGRFIFGFTTSAIAAFILMGILLIGFVLINKVSVKYNVDRHSYRKSLVMIIFSNMVFSIIISLLVKDYGVLTRLIPSYWAVSIIGGLTSVFFVKYIRKTQYLLMKYEKESTIDFLTGLNNVRQFDTIWNMLSSNAIAKGEKLSLLIIDIDHFKFVNDTYGHPVGDTILSELGKILKNTTRSFDVVSRNGGEEFSVILPDSPHPHAMEIAERIRKAVEAYKFNISAKESISITVSIGVATYPETVSETNEMVYIADECLYKAKRTGRNRVCDNTYEVMKIKYQ</sequence>
<reference evidence="3 4" key="1">
    <citation type="submission" date="2019-08" db="EMBL/GenBank/DDBJ databases">
        <title>Bacillus genomes from the desert of Cuatro Cienegas, Coahuila.</title>
        <authorList>
            <person name="Olmedo-Alvarez G."/>
        </authorList>
    </citation>
    <scope>NUCLEOTIDE SEQUENCE [LARGE SCALE GENOMIC DNA]</scope>
    <source>
        <strain evidence="3 4">CH28_1T</strain>
    </source>
</reference>
<dbReference type="InterPro" id="IPR050469">
    <property type="entry name" value="Diguanylate_Cyclase"/>
</dbReference>
<dbReference type="NCBIfam" id="TIGR00254">
    <property type="entry name" value="GGDEF"/>
    <property type="match status" value="1"/>
</dbReference>
<evidence type="ECO:0000313" key="4">
    <source>
        <dbReference type="Proteomes" id="UP000322524"/>
    </source>
</evidence>
<proteinExistence type="predicted"/>
<protein>
    <submittedName>
        <fullName evidence="3">Diguanylate cyclase</fullName>
    </submittedName>
</protein>
<dbReference type="FunFam" id="3.30.70.270:FF:000001">
    <property type="entry name" value="Diguanylate cyclase domain protein"/>
    <property type="match status" value="1"/>
</dbReference>
<dbReference type="InterPro" id="IPR029787">
    <property type="entry name" value="Nucleotide_cyclase"/>
</dbReference>
<feature type="transmembrane region" description="Helical" evidence="1">
    <location>
        <begin position="39"/>
        <end position="61"/>
    </location>
</feature>
<dbReference type="AlphaFoldDB" id="A0A5D4T484"/>
<dbReference type="OrthoDB" id="9759607at2"/>
<dbReference type="GO" id="GO:0052621">
    <property type="term" value="F:diguanylate cyclase activity"/>
    <property type="evidence" value="ECO:0007669"/>
    <property type="project" value="TreeGrafter"/>
</dbReference>
<dbReference type="GO" id="GO:0000155">
    <property type="term" value="F:phosphorelay sensor kinase activity"/>
    <property type="evidence" value="ECO:0007669"/>
    <property type="project" value="InterPro"/>
</dbReference>
<feature type="transmembrane region" description="Helical" evidence="1">
    <location>
        <begin position="108"/>
        <end position="130"/>
    </location>
</feature>
<dbReference type="GO" id="GO:0071555">
    <property type="term" value="P:cell wall organization"/>
    <property type="evidence" value="ECO:0007669"/>
    <property type="project" value="InterPro"/>
</dbReference>
<keyword evidence="1" id="KW-0812">Transmembrane</keyword>
<dbReference type="Pfam" id="PF00990">
    <property type="entry name" value="GGDEF"/>
    <property type="match status" value="1"/>
</dbReference>
<keyword evidence="1" id="KW-1133">Transmembrane helix</keyword>
<evidence type="ECO:0000256" key="1">
    <source>
        <dbReference type="SAM" id="Phobius"/>
    </source>
</evidence>
<dbReference type="GO" id="GO:1902201">
    <property type="term" value="P:negative regulation of bacterial-type flagellum-dependent cell motility"/>
    <property type="evidence" value="ECO:0007669"/>
    <property type="project" value="TreeGrafter"/>
</dbReference>
<evidence type="ECO:0000313" key="3">
    <source>
        <dbReference type="EMBL" id="TYS69468.1"/>
    </source>
</evidence>
<dbReference type="PROSITE" id="PS50887">
    <property type="entry name" value="GGDEF"/>
    <property type="match status" value="1"/>
</dbReference>
<dbReference type="EMBL" id="VTEV01000002">
    <property type="protein sequence ID" value="TYS69468.1"/>
    <property type="molecule type" value="Genomic_DNA"/>
</dbReference>
<feature type="transmembrane region" description="Helical" evidence="1">
    <location>
        <begin position="7"/>
        <end position="27"/>
    </location>
</feature>
<comment type="caution">
    <text evidence="3">The sequence shown here is derived from an EMBL/GenBank/DDBJ whole genome shotgun (WGS) entry which is preliminary data.</text>
</comment>
<dbReference type="CDD" id="cd01949">
    <property type="entry name" value="GGDEF"/>
    <property type="match status" value="1"/>
</dbReference>
<evidence type="ECO:0000259" key="2">
    <source>
        <dbReference type="PROSITE" id="PS50887"/>
    </source>
</evidence>
<dbReference type="InterPro" id="IPR000160">
    <property type="entry name" value="GGDEF_dom"/>
</dbReference>
<feature type="domain" description="GGDEF" evidence="2">
    <location>
        <begin position="236"/>
        <end position="370"/>
    </location>
</feature>
<dbReference type="SMART" id="SM00267">
    <property type="entry name" value="GGDEF"/>
    <property type="match status" value="1"/>
</dbReference>
<dbReference type="Proteomes" id="UP000322524">
    <property type="component" value="Unassembled WGS sequence"/>
</dbReference>
<feature type="transmembrane region" description="Helical" evidence="1">
    <location>
        <begin position="173"/>
        <end position="192"/>
    </location>
</feature>
<gene>
    <name evidence="3" type="ORF">FZC76_04310</name>
</gene>
<feature type="transmembrane region" description="Helical" evidence="1">
    <location>
        <begin position="73"/>
        <end position="102"/>
    </location>
</feature>